<evidence type="ECO:0000256" key="3">
    <source>
        <dbReference type="ARBA" id="ARBA00023014"/>
    </source>
</evidence>
<gene>
    <name evidence="5" type="ORF">E3J68_01960</name>
</gene>
<keyword evidence="1" id="KW-0479">Metal-binding</keyword>
<dbReference type="EMBL" id="SOJT01000087">
    <property type="protein sequence ID" value="TET29290.1"/>
    <property type="molecule type" value="Genomic_DNA"/>
</dbReference>
<dbReference type="PANTHER" id="PTHR40447:SF1">
    <property type="entry name" value="ANAEROBIC SULFITE REDUCTASE SUBUNIT A"/>
    <property type="match status" value="1"/>
</dbReference>
<dbReference type="InterPro" id="IPR009051">
    <property type="entry name" value="Helical_ferredxn"/>
</dbReference>
<dbReference type="SUPFAM" id="SSF46548">
    <property type="entry name" value="alpha-helical ferredoxin"/>
    <property type="match status" value="1"/>
</dbReference>
<evidence type="ECO:0000259" key="4">
    <source>
        <dbReference type="PROSITE" id="PS51379"/>
    </source>
</evidence>
<proteinExistence type="predicted"/>
<accession>A0A523TG46</accession>
<dbReference type="Gene3D" id="1.10.1060.10">
    <property type="entry name" value="Alpha-helical ferredoxin"/>
    <property type="match status" value="1"/>
</dbReference>
<dbReference type="Pfam" id="PF17179">
    <property type="entry name" value="Fer4_22"/>
    <property type="match status" value="1"/>
</dbReference>
<protein>
    <submittedName>
        <fullName evidence="5">Hydrogenase</fullName>
    </submittedName>
</protein>
<organism evidence="5 6">
    <name type="scientific">Aerophobetes bacterium</name>
    <dbReference type="NCBI Taxonomy" id="2030807"/>
    <lineage>
        <taxon>Bacteria</taxon>
        <taxon>Candidatus Aerophobota</taxon>
    </lineage>
</organism>
<dbReference type="PROSITE" id="PS00198">
    <property type="entry name" value="4FE4S_FER_1"/>
    <property type="match status" value="2"/>
</dbReference>
<comment type="caution">
    <text evidence="5">The sequence shown here is derived from an EMBL/GenBank/DDBJ whole genome shotgun (WGS) entry which is preliminary data.</text>
</comment>
<sequence>MQIVKLPKQNLDKFIKSLSKFGQIYAPIKKDANTSLFSKIEDSSQIDLGYNRTLLPPKKYFLPPIDTMFKFSAEAGYEEMEHDLNEKSILLGVHSCDIHGLRILDLVFSGRYVDNYYFTGRKNTSIIGVSCIPDDMCFCRSMGTDFVENGFDLFLSDIDQSYLVRIATSLGDDMVRASQSLFKEVGKEEIEEHKKKSNEMQKHFKIDLELYNLPEILDLEYESKTWEEIGEKCLSCGSCSMVCPTCYCYDVFDELSLDGKTGERKRRWDSCLFKDYALVAGGTNFRSERSARVKNRYFHKHRGFVAQYGKPSCVGCGRCIQSCPAKINIVEVITKIRSDAYV</sequence>
<keyword evidence="2" id="KW-0408">Iron</keyword>
<dbReference type="InterPro" id="IPR017896">
    <property type="entry name" value="4Fe4S_Fe-S-bd"/>
</dbReference>
<dbReference type="GO" id="GO:0051536">
    <property type="term" value="F:iron-sulfur cluster binding"/>
    <property type="evidence" value="ECO:0007669"/>
    <property type="project" value="UniProtKB-KW"/>
</dbReference>
<dbReference type="Proteomes" id="UP000316517">
    <property type="component" value="Unassembled WGS sequence"/>
</dbReference>
<dbReference type="PROSITE" id="PS51379">
    <property type="entry name" value="4FE4S_FER_2"/>
    <property type="match status" value="2"/>
</dbReference>
<feature type="domain" description="4Fe-4S ferredoxin-type" evidence="4">
    <location>
        <begin position="222"/>
        <end position="254"/>
    </location>
</feature>
<dbReference type="AlphaFoldDB" id="A0A523TG46"/>
<dbReference type="GO" id="GO:0046872">
    <property type="term" value="F:metal ion binding"/>
    <property type="evidence" value="ECO:0007669"/>
    <property type="project" value="UniProtKB-KW"/>
</dbReference>
<keyword evidence="3" id="KW-0411">Iron-sulfur</keyword>
<evidence type="ECO:0000256" key="1">
    <source>
        <dbReference type="ARBA" id="ARBA00022723"/>
    </source>
</evidence>
<name>A0A523TG46_UNCAE</name>
<evidence type="ECO:0000313" key="6">
    <source>
        <dbReference type="Proteomes" id="UP000316517"/>
    </source>
</evidence>
<feature type="domain" description="4Fe-4S ferredoxin-type" evidence="4">
    <location>
        <begin position="304"/>
        <end position="335"/>
    </location>
</feature>
<dbReference type="InterPro" id="IPR017900">
    <property type="entry name" value="4Fe4S_Fe_S_CS"/>
</dbReference>
<evidence type="ECO:0000313" key="5">
    <source>
        <dbReference type="EMBL" id="TET29290.1"/>
    </source>
</evidence>
<reference evidence="5 6" key="1">
    <citation type="submission" date="2019-03" db="EMBL/GenBank/DDBJ databases">
        <title>Metabolic potential of uncultured bacteria and archaea associated with petroleum seepage in deep-sea sediments.</title>
        <authorList>
            <person name="Dong X."/>
            <person name="Hubert C."/>
        </authorList>
    </citation>
    <scope>NUCLEOTIDE SEQUENCE [LARGE SCALE GENOMIC DNA]</scope>
    <source>
        <strain evidence="5">E44_bin3</strain>
    </source>
</reference>
<dbReference type="PANTHER" id="PTHR40447">
    <property type="entry name" value="ANAEROBIC SULFITE REDUCTASE SUBUNIT A"/>
    <property type="match status" value="1"/>
</dbReference>
<evidence type="ECO:0000256" key="2">
    <source>
        <dbReference type="ARBA" id="ARBA00023004"/>
    </source>
</evidence>